<dbReference type="Pfam" id="PF10960">
    <property type="entry name" value="Holin_BhlA"/>
    <property type="match status" value="1"/>
</dbReference>
<protein>
    <submittedName>
        <fullName evidence="1">Bacteriocin biosynthesis protein</fullName>
    </submittedName>
</protein>
<accession>A0A1U9YPL9</accession>
<dbReference type="GeneID" id="64217300"/>
<dbReference type="Proteomes" id="UP000192727">
    <property type="component" value="Chromosome"/>
</dbReference>
<proteinExistence type="predicted"/>
<gene>
    <name evidence="1" type="ORF">B7C51_14125</name>
</gene>
<organism evidence="1 2">
    <name type="scientific">Paenibacillus larvae subsp. pulvifaciens</name>
    <dbReference type="NCBI Taxonomy" id="1477"/>
    <lineage>
        <taxon>Bacteria</taxon>
        <taxon>Bacillati</taxon>
        <taxon>Bacillota</taxon>
        <taxon>Bacilli</taxon>
        <taxon>Bacillales</taxon>
        <taxon>Paenibacillaceae</taxon>
        <taxon>Paenibacillus</taxon>
    </lineage>
</organism>
<evidence type="ECO:0000313" key="2">
    <source>
        <dbReference type="Proteomes" id="UP000192727"/>
    </source>
</evidence>
<evidence type="ECO:0000313" key="1">
    <source>
        <dbReference type="EMBL" id="ARF68695.1"/>
    </source>
</evidence>
<reference evidence="1 2" key="1">
    <citation type="submission" date="2017-03" db="EMBL/GenBank/DDBJ databases">
        <title>Paenibacillus larvae genome sequencing.</title>
        <authorList>
            <person name="Dingman D.W."/>
        </authorList>
    </citation>
    <scope>NUCLEOTIDE SEQUENCE [LARGE SCALE GENOMIC DNA]</scope>
    <source>
        <strain evidence="1 2">SAG 10367</strain>
    </source>
</reference>
<name>A0A1U9YPL9_9BACL</name>
<dbReference type="EMBL" id="CP020557">
    <property type="protein sequence ID" value="ARF68695.1"/>
    <property type="molecule type" value="Genomic_DNA"/>
</dbReference>
<dbReference type="AlphaFoldDB" id="A0A1U9YPL9"/>
<dbReference type="RefSeq" id="WP_036655875.1">
    <property type="nucleotide sequence ID" value="NZ_CP019794.1"/>
</dbReference>
<dbReference type="InterPro" id="IPR024405">
    <property type="entry name" value="Phage_BhlA/UviB"/>
</dbReference>
<sequence length="74" mass="8745">MEEQFFDTVLNTGIFGSLLIWLLFATMKKNELREKEYQKTISENQEVIKEQAKSFRFLSSDIAEIKQIVKKGRE</sequence>